<keyword evidence="8" id="KW-0677">Repeat</keyword>
<evidence type="ECO:0000259" key="23">
    <source>
        <dbReference type="PROSITE" id="PS50853"/>
    </source>
</evidence>
<evidence type="ECO:0000256" key="13">
    <source>
        <dbReference type="ARBA" id="ARBA00023157"/>
    </source>
</evidence>
<dbReference type="SUPFAM" id="SSF48726">
    <property type="entry name" value="Immunoglobulin"/>
    <property type="match status" value="9"/>
</dbReference>
<evidence type="ECO:0000256" key="4">
    <source>
        <dbReference type="ARBA" id="ARBA00022481"/>
    </source>
</evidence>
<feature type="region of interest" description="Disordered" evidence="20">
    <location>
        <begin position="2721"/>
        <end position="2858"/>
    </location>
</feature>
<feature type="region of interest" description="Disordered" evidence="20">
    <location>
        <begin position="2128"/>
        <end position="2295"/>
    </location>
</feature>
<dbReference type="SMART" id="SM00220">
    <property type="entry name" value="S_TKc"/>
    <property type="match status" value="2"/>
</dbReference>
<feature type="region of interest" description="Disordered" evidence="20">
    <location>
        <begin position="2683"/>
        <end position="2702"/>
    </location>
</feature>
<evidence type="ECO:0000259" key="21">
    <source>
        <dbReference type="PROSITE" id="PS50011"/>
    </source>
</evidence>
<feature type="region of interest" description="Disordered" evidence="20">
    <location>
        <begin position="2315"/>
        <end position="2648"/>
    </location>
</feature>
<evidence type="ECO:0000256" key="5">
    <source>
        <dbReference type="ARBA" id="ARBA00022527"/>
    </source>
</evidence>
<feature type="compositionally biased region" description="Basic residues" evidence="20">
    <location>
        <begin position="1994"/>
        <end position="2003"/>
    </location>
</feature>
<feature type="compositionally biased region" description="Basic and acidic residues" evidence="20">
    <location>
        <begin position="497"/>
        <end position="506"/>
    </location>
</feature>
<feature type="compositionally biased region" description="Polar residues" evidence="20">
    <location>
        <begin position="2637"/>
        <end position="2648"/>
    </location>
</feature>
<feature type="region of interest" description="Disordered" evidence="20">
    <location>
        <begin position="813"/>
        <end position="849"/>
    </location>
</feature>
<evidence type="ECO:0000256" key="14">
    <source>
        <dbReference type="ARBA" id="ARBA00023242"/>
    </source>
</evidence>
<gene>
    <name evidence="24" type="ORF">GDO54_015462</name>
</gene>
<feature type="compositionally biased region" description="Polar residues" evidence="20">
    <location>
        <begin position="2251"/>
        <end position="2269"/>
    </location>
</feature>
<keyword evidence="13" id="KW-1015">Disulfide bond</keyword>
<evidence type="ECO:0000256" key="16">
    <source>
        <dbReference type="ARBA" id="ARBA00047899"/>
    </source>
</evidence>
<feature type="domain" description="Ig-like" evidence="22">
    <location>
        <begin position="1056"/>
        <end position="1148"/>
    </location>
</feature>
<feature type="compositionally biased region" description="Polar residues" evidence="20">
    <location>
        <begin position="8"/>
        <end position="31"/>
    </location>
</feature>
<feature type="region of interest" description="Disordered" evidence="20">
    <location>
        <begin position="3470"/>
        <end position="3524"/>
    </location>
</feature>
<dbReference type="InterPro" id="IPR003961">
    <property type="entry name" value="FN3_dom"/>
</dbReference>
<dbReference type="PROSITE" id="PS50011">
    <property type="entry name" value="PROTEIN_KINASE_DOM"/>
    <property type="match status" value="2"/>
</dbReference>
<accession>A0AAV2ZYW3</accession>
<feature type="compositionally biased region" description="Polar residues" evidence="20">
    <location>
        <begin position="3323"/>
        <end position="3340"/>
    </location>
</feature>
<feature type="compositionally biased region" description="Basic and acidic residues" evidence="20">
    <location>
        <begin position="622"/>
        <end position="632"/>
    </location>
</feature>
<evidence type="ECO:0000256" key="11">
    <source>
        <dbReference type="ARBA" id="ARBA00022782"/>
    </source>
</evidence>
<dbReference type="InterPro" id="IPR007110">
    <property type="entry name" value="Ig-like_dom"/>
</dbReference>
<proteinExistence type="inferred from homology"/>
<feature type="domain" description="Protein kinase" evidence="21">
    <location>
        <begin position="3601"/>
        <end position="3853"/>
    </location>
</feature>
<feature type="region of interest" description="Disordered" evidence="20">
    <location>
        <begin position="583"/>
        <end position="714"/>
    </location>
</feature>
<dbReference type="GO" id="GO:0061061">
    <property type="term" value="P:muscle structure development"/>
    <property type="evidence" value="ECO:0007669"/>
    <property type="project" value="UniProtKB-ARBA"/>
</dbReference>
<evidence type="ECO:0000313" key="24">
    <source>
        <dbReference type="EMBL" id="DBA19659.1"/>
    </source>
</evidence>
<dbReference type="EC" id="2.7.11.1" evidence="3"/>
<evidence type="ECO:0000256" key="9">
    <source>
        <dbReference type="ARBA" id="ARBA00022741"/>
    </source>
</evidence>
<dbReference type="SUPFAM" id="SSF56112">
    <property type="entry name" value="Protein kinase-like (PK-like)"/>
    <property type="match status" value="2"/>
</dbReference>
<feature type="binding site" evidence="19">
    <location>
        <position position="1626"/>
    </location>
    <ligand>
        <name>ATP</name>
        <dbReference type="ChEBI" id="CHEBI:30616"/>
    </ligand>
</feature>
<feature type="compositionally biased region" description="Basic and acidic residues" evidence="20">
    <location>
        <begin position="2366"/>
        <end position="2376"/>
    </location>
</feature>
<feature type="compositionally biased region" description="Polar residues" evidence="20">
    <location>
        <begin position="464"/>
        <end position="473"/>
    </location>
</feature>
<dbReference type="InterPro" id="IPR036116">
    <property type="entry name" value="FN3_sf"/>
</dbReference>
<feature type="region of interest" description="Disordered" evidence="20">
    <location>
        <begin position="1905"/>
        <end position="1924"/>
    </location>
</feature>
<evidence type="ECO:0000256" key="18">
    <source>
        <dbReference type="ARBA" id="ARBA00083841"/>
    </source>
</evidence>
<dbReference type="FunFam" id="1.10.510.10:FF:000344">
    <property type="entry name" value="striated muscle preferentially expressed protein kinase isoform X1"/>
    <property type="match status" value="1"/>
</dbReference>
<reference evidence="24" key="1">
    <citation type="thesis" date="2020" institute="ProQuest LLC" country="789 East Eisenhower Parkway, Ann Arbor, MI, USA">
        <title>Comparative Genomics and Chromosome Evolution.</title>
        <authorList>
            <person name="Mudd A.B."/>
        </authorList>
    </citation>
    <scope>NUCLEOTIDE SEQUENCE</scope>
    <source>
        <strain evidence="24">1538</strain>
        <tissue evidence="24">Blood</tissue>
    </source>
</reference>
<feature type="compositionally biased region" description="Basic and acidic residues" evidence="20">
    <location>
        <begin position="2048"/>
        <end position="2059"/>
    </location>
</feature>
<evidence type="ECO:0000313" key="25">
    <source>
        <dbReference type="Proteomes" id="UP001181693"/>
    </source>
</evidence>
<dbReference type="GO" id="GO:0005524">
    <property type="term" value="F:ATP binding"/>
    <property type="evidence" value="ECO:0007669"/>
    <property type="project" value="UniProtKB-UniRule"/>
</dbReference>
<feature type="domain" description="Ig-like" evidence="22">
    <location>
        <begin position="1186"/>
        <end position="1276"/>
    </location>
</feature>
<keyword evidence="11" id="KW-0221">Differentiation</keyword>
<feature type="compositionally biased region" description="Polar residues" evidence="20">
    <location>
        <begin position="3470"/>
        <end position="3479"/>
    </location>
</feature>
<feature type="compositionally biased region" description="Basic and acidic residues" evidence="20">
    <location>
        <begin position="2270"/>
        <end position="2291"/>
    </location>
</feature>
<name>A0AAV2ZYW3_PYXAD</name>
<feature type="compositionally biased region" description="Low complexity" evidence="20">
    <location>
        <begin position="3200"/>
        <end position="3215"/>
    </location>
</feature>
<dbReference type="CDD" id="cd00063">
    <property type="entry name" value="FN3"/>
    <property type="match status" value="2"/>
</dbReference>
<feature type="compositionally biased region" description="Polar residues" evidence="20">
    <location>
        <begin position="1953"/>
        <end position="1964"/>
    </location>
</feature>
<feature type="compositionally biased region" description="Polar residues" evidence="20">
    <location>
        <begin position="2549"/>
        <end position="2574"/>
    </location>
</feature>
<dbReference type="PROSITE" id="PS00107">
    <property type="entry name" value="PROTEIN_KINASE_ATP"/>
    <property type="match status" value="1"/>
</dbReference>
<evidence type="ECO:0000256" key="8">
    <source>
        <dbReference type="ARBA" id="ARBA00022737"/>
    </source>
</evidence>
<evidence type="ECO:0000259" key="22">
    <source>
        <dbReference type="PROSITE" id="PS50835"/>
    </source>
</evidence>
<dbReference type="SMART" id="SM00409">
    <property type="entry name" value="IG"/>
    <property type="match status" value="9"/>
</dbReference>
<feature type="region of interest" description="Disordered" evidence="20">
    <location>
        <begin position="3270"/>
        <end position="3449"/>
    </location>
</feature>
<dbReference type="Pfam" id="PF00069">
    <property type="entry name" value="Pkinase"/>
    <property type="match status" value="2"/>
</dbReference>
<dbReference type="FunFam" id="2.60.40.10:FF:000080">
    <property type="entry name" value="Myosin light chain kinase, smooth muscle"/>
    <property type="match status" value="1"/>
</dbReference>
<comment type="catalytic activity">
    <reaction evidence="17">
        <text>L-seryl-[protein] + ATP = O-phospho-L-seryl-[protein] + ADP + H(+)</text>
        <dbReference type="Rhea" id="RHEA:17989"/>
        <dbReference type="Rhea" id="RHEA-COMP:9863"/>
        <dbReference type="Rhea" id="RHEA-COMP:11604"/>
        <dbReference type="ChEBI" id="CHEBI:15378"/>
        <dbReference type="ChEBI" id="CHEBI:29999"/>
        <dbReference type="ChEBI" id="CHEBI:30616"/>
        <dbReference type="ChEBI" id="CHEBI:83421"/>
        <dbReference type="ChEBI" id="CHEBI:456216"/>
        <dbReference type="EC" id="2.7.11.1"/>
    </reaction>
</comment>
<dbReference type="FunFam" id="2.60.40.10:FF:000513">
    <property type="entry name" value="striated muscle preferentially expressed protein kinase"/>
    <property type="match status" value="1"/>
</dbReference>
<dbReference type="InterPro" id="IPR003598">
    <property type="entry name" value="Ig_sub2"/>
</dbReference>
<feature type="domain" description="Ig-like" evidence="22">
    <location>
        <begin position="2960"/>
        <end position="3050"/>
    </location>
</feature>
<feature type="compositionally biased region" description="Polar residues" evidence="20">
    <location>
        <begin position="270"/>
        <end position="282"/>
    </location>
</feature>
<feature type="compositionally biased region" description="Basic and acidic residues" evidence="20">
    <location>
        <begin position="2721"/>
        <end position="2739"/>
    </location>
</feature>
<feature type="compositionally biased region" description="Acidic residues" evidence="20">
    <location>
        <begin position="2008"/>
        <end position="2018"/>
    </location>
</feature>
<feature type="region of interest" description="Disordered" evidence="20">
    <location>
        <begin position="3570"/>
        <end position="3594"/>
    </location>
</feature>
<comment type="catalytic activity">
    <reaction evidence="16">
        <text>L-threonyl-[protein] + ATP = O-phospho-L-threonyl-[protein] + ADP + H(+)</text>
        <dbReference type="Rhea" id="RHEA:46608"/>
        <dbReference type="Rhea" id="RHEA-COMP:11060"/>
        <dbReference type="Rhea" id="RHEA-COMP:11605"/>
        <dbReference type="ChEBI" id="CHEBI:15378"/>
        <dbReference type="ChEBI" id="CHEBI:30013"/>
        <dbReference type="ChEBI" id="CHEBI:30616"/>
        <dbReference type="ChEBI" id="CHEBI:61977"/>
        <dbReference type="ChEBI" id="CHEBI:456216"/>
        <dbReference type="EC" id="2.7.11.1"/>
    </reaction>
</comment>
<protein>
    <recommendedName>
        <fullName evidence="3">non-specific serine/threonine protein kinase</fullName>
        <ecNumber evidence="3">2.7.11.1</ecNumber>
    </recommendedName>
    <alternativeName>
        <fullName evidence="18">Aortic preferentially expressed protein 1</fullName>
    </alternativeName>
</protein>
<dbReference type="GO" id="GO:0030154">
    <property type="term" value="P:cell differentiation"/>
    <property type="evidence" value="ECO:0007669"/>
    <property type="project" value="UniProtKB-KW"/>
</dbReference>
<evidence type="ECO:0000256" key="19">
    <source>
        <dbReference type="PROSITE-ProRule" id="PRU10141"/>
    </source>
</evidence>
<organism evidence="24 25">
    <name type="scientific">Pyxicephalus adspersus</name>
    <name type="common">African bullfrog</name>
    <dbReference type="NCBI Taxonomy" id="30357"/>
    <lineage>
        <taxon>Eukaryota</taxon>
        <taxon>Metazoa</taxon>
        <taxon>Chordata</taxon>
        <taxon>Craniata</taxon>
        <taxon>Vertebrata</taxon>
        <taxon>Euteleostomi</taxon>
        <taxon>Amphibia</taxon>
        <taxon>Batrachia</taxon>
        <taxon>Anura</taxon>
        <taxon>Neobatrachia</taxon>
        <taxon>Ranoidea</taxon>
        <taxon>Pyxicephalidae</taxon>
        <taxon>Pyxicephalinae</taxon>
        <taxon>Pyxicephalus</taxon>
    </lineage>
</organism>
<dbReference type="PROSITE" id="PS00108">
    <property type="entry name" value="PROTEIN_KINASE_ST"/>
    <property type="match status" value="2"/>
</dbReference>
<dbReference type="FunFam" id="1.10.510.10:FF:000363">
    <property type="entry name" value="Striated muscle preferentially expressed protein kinase"/>
    <property type="match status" value="1"/>
</dbReference>
<dbReference type="InterPro" id="IPR011009">
    <property type="entry name" value="Kinase-like_dom_sf"/>
</dbReference>
<dbReference type="FunFam" id="2.60.40.10:FF:000032">
    <property type="entry name" value="palladin isoform X1"/>
    <property type="match status" value="3"/>
</dbReference>
<dbReference type="Gene3D" id="2.60.40.10">
    <property type="entry name" value="Immunoglobulins"/>
    <property type="match status" value="11"/>
</dbReference>
<feature type="compositionally biased region" description="Basic and acidic residues" evidence="20">
    <location>
        <begin position="2595"/>
        <end position="2605"/>
    </location>
</feature>
<evidence type="ECO:0000256" key="10">
    <source>
        <dbReference type="ARBA" id="ARBA00022777"/>
    </source>
</evidence>
<dbReference type="Proteomes" id="UP001181693">
    <property type="component" value="Unassembled WGS sequence"/>
</dbReference>
<feature type="compositionally biased region" description="Basic and acidic residues" evidence="20">
    <location>
        <begin position="2836"/>
        <end position="2858"/>
    </location>
</feature>
<feature type="compositionally biased region" description="Basic residues" evidence="20">
    <location>
        <begin position="682"/>
        <end position="695"/>
    </location>
</feature>
<feature type="compositionally biased region" description="Low complexity" evidence="20">
    <location>
        <begin position="3279"/>
        <end position="3299"/>
    </location>
</feature>
<dbReference type="FunFam" id="2.60.40.10:FF:000541">
    <property type="entry name" value="striated muscle preferentially expressed protein kinase"/>
    <property type="match status" value="1"/>
</dbReference>
<dbReference type="InterPro" id="IPR003599">
    <property type="entry name" value="Ig_sub"/>
</dbReference>
<dbReference type="SMART" id="SM00408">
    <property type="entry name" value="IGc2"/>
    <property type="match status" value="8"/>
</dbReference>
<feature type="domain" description="Protein kinase" evidence="21">
    <location>
        <begin position="1597"/>
        <end position="1849"/>
    </location>
</feature>
<dbReference type="SUPFAM" id="SSF49265">
    <property type="entry name" value="Fibronectin type III"/>
    <property type="match status" value="1"/>
</dbReference>
<dbReference type="Pfam" id="PF07679">
    <property type="entry name" value="I-set"/>
    <property type="match status" value="8"/>
</dbReference>
<evidence type="ECO:0000256" key="20">
    <source>
        <dbReference type="SAM" id="MobiDB-lite"/>
    </source>
</evidence>
<feature type="compositionally biased region" description="Basic and acidic residues" evidence="20">
    <location>
        <begin position="2751"/>
        <end position="2761"/>
    </location>
</feature>
<feature type="compositionally biased region" description="Basic and acidic residues" evidence="20">
    <location>
        <begin position="2780"/>
        <end position="2791"/>
    </location>
</feature>
<keyword evidence="9 19" id="KW-0547">Nucleotide-binding</keyword>
<feature type="compositionally biased region" description="Basic and acidic residues" evidence="20">
    <location>
        <begin position="2575"/>
        <end position="2587"/>
    </location>
</feature>
<comment type="similarity">
    <text evidence="2">Belongs to the protein kinase superfamily. CAMK Ser/Thr protein kinase family.</text>
</comment>
<feature type="compositionally biased region" description="Basic and acidic residues" evidence="20">
    <location>
        <begin position="2019"/>
        <end position="2028"/>
    </location>
</feature>
<feature type="compositionally biased region" description="Polar residues" evidence="20">
    <location>
        <begin position="2507"/>
        <end position="2523"/>
    </location>
</feature>
<dbReference type="PANTHER" id="PTHR47633:SF3">
    <property type="entry name" value="STRIATED MUSCLE PREFERENTIALLY EXPRESSED PROTEIN KINASE"/>
    <property type="match status" value="1"/>
</dbReference>
<dbReference type="InterPro" id="IPR013098">
    <property type="entry name" value="Ig_I-set"/>
</dbReference>
<feature type="domain" description="Fibronectin type-III" evidence="23">
    <location>
        <begin position="1283"/>
        <end position="1380"/>
    </location>
</feature>
<dbReference type="PROSITE" id="PS50835">
    <property type="entry name" value="IG_LIKE"/>
    <property type="match status" value="8"/>
</dbReference>
<feature type="compositionally biased region" description="Low complexity" evidence="20">
    <location>
        <begin position="2405"/>
        <end position="2424"/>
    </location>
</feature>
<feature type="compositionally biased region" description="Polar residues" evidence="20">
    <location>
        <begin position="312"/>
        <end position="334"/>
    </location>
</feature>
<dbReference type="InterPro" id="IPR017441">
    <property type="entry name" value="Protein_kinase_ATP_BS"/>
</dbReference>
<feature type="compositionally biased region" description="Pro residues" evidence="20">
    <location>
        <begin position="3216"/>
        <end position="3232"/>
    </location>
</feature>
<evidence type="ECO:0000256" key="1">
    <source>
        <dbReference type="ARBA" id="ARBA00004123"/>
    </source>
</evidence>
<feature type="domain" description="Ig-like" evidence="22">
    <location>
        <begin position="56"/>
        <end position="137"/>
    </location>
</feature>
<dbReference type="GO" id="GO:0005634">
    <property type="term" value="C:nucleus"/>
    <property type="evidence" value="ECO:0007669"/>
    <property type="project" value="UniProtKB-SubCell"/>
</dbReference>
<evidence type="ECO:0000256" key="17">
    <source>
        <dbReference type="ARBA" id="ARBA00048679"/>
    </source>
</evidence>
<dbReference type="PROSITE" id="PS50853">
    <property type="entry name" value="FN3"/>
    <property type="match status" value="2"/>
</dbReference>
<keyword evidence="25" id="KW-1185">Reference proteome</keyword>
<keyword evidence="14" id="KW-0539">Nucleus</keyword>
<evidence type="ECO:0000256" key="7">
    <source>
        <dbReference type="ARBA" id="ARBA00022679"/>
    </source>
</evidence>
<sequence>MQRAQVMKNLSANGNGSPSPQTRSFTKNFGTPPSPSLPLKHQKVTPEHDQLQPCPPQFLRKLKNAAIGTGCDIRLKVAVSGNPVPTLNWYKNKKPLDPRAEEYGTLCIRDSKMEDAGVYTCVAQNAMGEAVTSAVLAIIDLEDSEPGEEDTGGPQLQRTIRAPNNTPLGTPSGDSDTLLASSLHTTPSTLTGLSQTDEFSDWSGSQQTVVERDSKNARQGFVQGSFLPEGGLRRGSINGAIQDSPRPLQSPRTPILPPPSPRLSQRPSANPISSSRGQSTPLTPRKKTQMPSQYQDAVAEEFEEKVKRPKSSAGSQVSGQESRPQTPVSESSGRVSILRASPKLVRSGSKIFDKLRCLEERRKSLDQTDSPFPVQSWLPLRKTRSFDQPGADGLGAGLESSTEELRDDLRDGVRSEIGGYTLRCPSLRYKTSSLDDRGAFSGRISDIEARFSQELSRIKRTVSQQQLIRSSQDLTRKSQSSLSSQPDLDSASTQVLKDSKPPEIQEQKPATMVTAQKPLVRSYATANQISQEKEPRGVISQTNLVPEKSSNGSVIHHEVVKQTETRLMSQAPPKVNIIAPKPVMGHAQMPKQDVTDSRHRRVPDRGSEPPPPSTHAPPALEIAHRGIGREKGTLSAATRGETRYLPWAVPPEPTKRSQAPQGKGGGQTKKHSDSHTSGKSSKTSKSKGKSRRHRVMSPELESSDDSYVSAEEDPREPPVFEIPLQSALVNAGSEVLLKCVISANPAAEVLWRKDRILLKNGVTHQIRADGERHSLLLRWALPSDSGIYTVTARNEVGEASSCGALTVKPAPVIDSPAHRGTPKDVLSPITSDDEYLSPQEDLSEPATPQRIMPGKATMVTFKAPPSFKVALSDQMVFEGQEVILRVHVEGEPKPMISWLKNKQQLKSGAKCHMIEEDGGIFALHISGADKRDVGFYTCKAINEYGTKQCEAKVEVRASSGSTSLEVLTPLQDVSVCAGEAAVFECVVSGPPDLDVDWMFRGKLLQPALLDCKMRFNGKQCLLLLNSVHEDDSGVYTCKLSTARDELTCSAVLTVHPSLAPLFTRKMQDRDVVEGRTARLDCKISGTPPPIITWTHFGQQVEESETVHILKERGHHTLLITHASSEDEGQYTVTARNQHGEAECSAELYVEEPRLSTSSHISKLEKMPSIPEEPEVQDSEVEGVLMPDFLRPLQDLDVVESREVQLECQVTGLPYPTITWYHNGKKIESTDDRRMTQFKDTHRLLFPSVSHTHAGVYKSVISNKVGKAACYAHLYVTDVVPTPPDGAPIITSVTGKTVKIRWNPPKRLDPAIDLNQLTYSIQQQVLGSPQWTAIASNVKETNYTVKALIKGHQYLFRVVTNTATAHSKPSPPSDSVKLLDRGPYLEEAPVIIDRPELLYMVENQLLCVTVTLNHVEANVTWMRAGTILRSVDGLCEMSMPDDGQHSLTFFSPKKSDLGPLTFEARNRYGGDRCTLNIEMAETPRFDSIMEDIEIRTGETARFVVVVEGKPIPDIMWYKNGQLLVESGHFNFVYDDAECSLVILNASPEDSGVYTCTARNVAGELSCKAELQVCAGEPGAGSALDESDGLKARRLTDYYIIHKEIGRGAFSYVRHVVEKRSGLDFAAKFISSRGSSREKARREMNMLSKISHERIVYFHEAFEKRSALIIIMELCSKEELLDRVVRKSIVHESEIRSFVRQILEGLDYLHHKKILHLDIKPENVLMADMTSDQIRICDFGNAQEMNDGEPQYCKYGTPEFVAPEIVNQMPISSVTDIWPVGVLAYLCLTGVSPFVGENDYTTLMNIRGYTVAFEEKMFADLTREARGFLIKVLGNEKLRPNAEESLEHPWFKTLAKGKNISTDHIKLFQSRRKWQRSLISFKSNMVMRSIPELLQDTSNHLSIAVPRNAKESSSLSSSSDSDDLEELPYVPMPLQVQFSGSRMSLNEIPTDEDQPSQNAEDTNMSDQGKDEDGRETTSKVIESEVPRREMPESLSKRPKGSLSRKKSNEAEEGSSSDEEPLDSRKADHPRKPLKKGSSLESSEIPDEELVTARRGELRRGSSADSALLLNVSSEDGDIRDHLEKGMTKAASMELPTRNRSPMRRKKLGSAEEEYAQRLELMRQRLLRGGSADNKLSGLRGPLMETLSVDKKRPQRTENTPPSPIPTIKLSRAASSEAAPGREASEEKVLRKTSSFSHSDTEPLILHRRSGAPLEIPLAQVEAQRLKESPSLSALTDQSRFDSRPQTPREIPSKSVTPEPSQQQVESVNTEIQNHRTDGKDKSPSLKPKADKQFQGENLEMLLPKAPSLVEDVIPRMETPSVQVGQPAKTPSEVDIPENNELVARTTETPKALTLVDKKAKQTAPLDLRTPKEPPKPEENPVLEKTQTKEITSGKKYPSAALHKNELSSSPNVSSSTLPSSPAATLPLPFPPATSQKSASVAPSTFPKTVTFSSFPPKQVIGLSPSSSEAVPSHLPNVTVGPSSLKAPATLRSPSPSSAVSSPGSKIVKQPSNTPVSVPLSTAVQSKETKQMPVKVPSPSVTAVREPPSVPKPQSESTALPTKSTYANMMQTLQMPTSEERPQESTERSKISSTEQPHPQEKPAENKPRLMPAVSRQQIDAKITKQEVAVPEPPAFSKVKQPSTGGSTENVNYISNIDSEEVFEAKFKRNRESSLTRGLKMLTRSRSEEKNLAAAQATREEEMYRPSPVGVPLEFLVPAALGLDDRSRSVQDLRDAERDPSFMRRLSQRFRKTPTTERKQRQAEEAESPSPGRRLSWTLGRGSTKDKKDTESLKSETGSIETISDGVSKEQKKASESPVLAMRRKFGNTMDRLSMKLRSQSEERRDSESQERKEDRPERRTPLMSLLRRSNSEGENLRKLGIPQNQLAAQVGSSESKESINSGLSIKSEMVEKDDRRSRWDRWGLSRSKRDKMVSQSSIPASLIQEDGSIVGRQYIRNESDFPPVFHIKLKDTVILEGDSVTLSCLPAGSPAPRILWKKDKMVLEMGDHVNIKSSPDGRQILTITYAGQREAGLYECVAANALGNATSSCSLSVARIPQAPGTPEIPQKYRNTVLVLWKSKELNSPCTYNLECQMNEEGVWKPISSGIKDCYYNVTELPAGSIRFRVACVNKAGQGPYSKVSKVVVIDGDDHKPSPAVAHAAQKARPMVPTISSFGPVAPRGTSPAASPPVVSSTKLPPSFGSPLTSPITSPSTNTPEPTAPTQPPSKGPPPPTPPRKHRGLVPTPPTLHRVLPQHATKVEPPSQVSIPNRLQSAEPLPAGPVTSRVPTVTVSVTPGTTPVSHLRIPPSAPAQQMKPVAELAAKTTPVTAVQRATSPTESQKAPSVPFVPPVKTVPILPATKSHVPAEPTKPLSTSSEPRVPPVKTVPVLPATKSLLPTEPTKPLSTSSEPQVPPMKTVPVLPATKSLLPTEPTKPLSTSSEPRIPPPVAPKPAVAAPSVPIMLHIPPFKSANSPLSPTSPTKPIFPSPPTSPLYKPPSPSSSTYMVTSFISMPPSTPTKETTQSQSTTRFTQVVAPTPATQAVAPTPIAQTAPFAPVAQTVPTRIIVKSVTPGKEGRFTPGGKVTPSGRESTTLRQGVPQKPYTFLEEKARGRFGVIRECKENVTGKHFMAKIIPYEQENKQSVLQEYEVLKCLHHQRILSLHEAYITPRYLVLISEQCSGREILYCLVERFRYSEDDVVNYLLQILQGLEYLHEQKILHLDIKPENIMVSYMNTIKIIDFGSAQTFNPLVPRQLGKRVGTLEYMAPEMLKGDPIGPAADIWGLGVLTYVMLSGRSPFFESDPMEMENKILSGRFDIFKLYSNASQSASLFIRKLLSIYPWSRPTLQECFSNPWLQDAYLMKLRRQTLTFTTNCLKEFLVEQQRRRSDMATKHKVLLRSYHGTQPSAPVTQ</sequence>
<feature type="region of interest" description="Disordered" evidence="20">
    <location>
        <begin position="1943"/>
        <end position="2108"/>
    </location>
</feature>
<dbReference type="InterPro" id="IPR000719">
    <property type="entry name" value="Prot_kinase_dom"/>
</dbReference>
<feature type="region of interest" description="Disordered" evidence="20">
    <location>
        <begin position="144"/>
        <end position="335"/>
    </location>
</feature>
<keyword evidence="4" id="KW-0488">Methylation</keyword>
<comment type="caution">
    <text evidence="24">The sequence shown here is derived from an EMBL/GenBank/DDBJ whole genome shotgun (WGS) entry which is preliminary data.</text>
</comment>
<feature type="compositionally biased region" description="Basic and acidic residues" evidence="20">
    <location>
        <begin position="1965"/>
        <end position="1993"/>
    </location>
</feature>
<keyword evidence="10" id="KW-0418">Kinase</keyword>
<feature type="region of interest" description="Disordered" evidence="20">
    <location>
        <begin position="3169"/>
        <end position="3246"/>
    </location>
</feature>
<dbReference type="FunFam" id="2.60.40.10:FF:000497">
    <property type="entry name" value="Striated muscle preferentially expressed protein kinase"/>
    <property type="match status" value="1"/>
</dbReference>
<dbReference type="FunFam" id="3.30.200.20:FF:000302">
    <property type="entry name" value="striated muscle preferentially expressed protein kinase"/>
    <property type="match status" value="1"/>
</dbReference>
<keyword evidence="6" id="KW-0597">Phosphoprotein</keyword>
<feature type="region of interest" description="Disordered" evidence="20">
    <location>
        <begin position="464"/>
        <end position="515"/>
    </location>
</feature>
<dbReference type="InterPro" id="IPR013783">
    <property type="entry name" value="Ig-like_fold"/>
</dbReference>
<feature type="compositionally biased region" description="Basic and acidic residues" evidence="20">
    <location>
        <begin position="593"/>
        <end position="607"/>
    </location>
</feature>
<feature type="domain" description="Ig-like" evidence="22">
    <location>
        <begin position="865"/>
        <end position="954"/>
    </location>
</feature>
<evidence type="ECO:0000256" key="2">
    <source>
        <dbReference type="ARBA" id="ARBA00006692"/>
    </source>
</evidence>
<dbReference type="GO" id="GO:0004674">
    <property type="term" value="F:protein serine/threonine kinase activity"/>
    <property type="evidence" value="ECO:0007669"/>
    <property type="project" value="UniProtKB-KW"/>
</dbReference>
<dbReference type="Gene3D" id="3.30.200.20">
    <property type="entry name" value="Phosphorylase Kinase, domain 1"/>
    <property type="match status" value="2"/>
</dbReference>
<feature type="compositionally biased region" description="Polar residues" evidence="20">
    <location>
        <begin position="2433"/>
        <end position="2453"/>
    </location>
</feature>
<dbReference type="FunFam" id="2.60.40.10:FF:000428">
    <property type="entry name" value="striated muscle preferentially expressed protein kinase"/>
    <property type="match status" value="1"/>
</dbReference>
<dbReference type="Gene3D" id="1.10.510.10">
    <property type="entry name" value="Transferase(Phosphotransferase) domain 1"/>
    <property type="match status" value="2"/>
</dbReference>
<feature type="compositionally biased region" description="Low complexity" evidence="20">
    <location>
        <begin position="2490"/>
        <end position="2502"/>
    </location>
</feature>
<keyword evidence="12 19" id="KW-0067">ATP-binding</keyword>
<evidence type="ECO:0000256" key="3">
    <source>
        <dbReference type="ARBA" id="ARBA00012513"/>
    </source>
</evidence>
<evidence type="ECO:0000256" key="12">
    <source>
        <dbReference type="ARBA" id="ARBA00022840"/>
    </source>
</evidence>
<feature type="domain" description="Fibronectin type-III" evidence="23">
    <location>
        <begin position="3057"/>
        <end position="3147"/>
    </location>
</feature>
<dbReference type="SMART" id="SM00060">
    <property type="entry name" value="FN3"/>
    <property type="match status" value="2"/>
</dbReference>
<feature type="compositionally biased region" description="Pro residues" evidence="20">
    <location>
        <begin position="3481"/>
        <end position="3497"/>
    </location>
</feature>
<feature type="compositionally biased region" description="Basic and acidic residues" evidence="20">
    <location>
        <begin position="2074"/>
        <end position="2084"/>
    </location>
</feature>
<feature type="compositionally biased region" description="Polar residues" evidence="20">
    <location>
        <begin position="154"/>
        <end position="209"/>
    </location>
</feature>
<evidence type="ECO:0000256" key="15">
    <source>
        <dbReference type="ARBA" id="ARBA00023319"/>
    </source>
</evidence>
<dbReference type="InterPro" id="IPR008271">
    <property type="entry name" value="Ser/Thr_kinase_AS"/>
</dbReference>
<dbReference type="InterPro" id="IPR036179">
    <property type="entry name" value="Ig-like_dom_sf"/>
</dbReference>
<feature type="compositionally biased region" description="Low complexity" evidence="20">
    <location>
        <begin position="3181"/>
        <end position="3191"/>
    </location>
</feature>
<keyword evidence="5" id="KW-0723">Serine/threonine-protein kinase</keyword>
<dbReference type="PANTHER" id="PTHR47633">
    <property type="entry name" value="IMMUNOGLOBULIN"/>
    <property type="match status" value="1"/>
</dbReference>
<dbReference type="Pfam" id="PF00041">
    <property type="entry name" value="fn3"/>
    <property type="match status" value="1"/>
</dbReference>
<feature type="region of interest" description="Disordered" evidence="20">
    <location>
        <begin position="1"/>
        <end position="50"/>
    </location>
</feature>
<dbReference type="FunFam" id="2.60.40.10:FF:000145">
    <property type="entry name" value="Myosin light chain kinase, smooth muscle"/>
    <property type="match status" value="1"/>
</dbReference>
<feature type="compositionally biased region" description="Low complexity" evidence="20">
    <location>
        <begin position="478"/>
        <end position="492"/>
    </location>
</feature>
<comment type="subcellular location">
    <subcellularLocation>
        <location evidence="1">Nucleus</location>
    </subcellularLocation>
</comment>
<keyword evidence="15" id="KW-0393">Immunoglobulin domain</keyword>
<keyword evidence="7" id="KW-0808">Transferase</keyword>
<dbReference type="EMBL" id="DYDO01000008">
    <property type="protein sequence ID" value="DBA19659.1"/>
    <property type="molecule type" value="Genomic_DNA"/>
</dbReference>
<feature type="domain" description="Ig-like" evidence="22">
    <location>
        <begin position="717"/>
        <end position="806"/>
    </location>
</feature>
<feature type="domain" description="Ig-like" evidence="22">
    <location>
        <begin position="962"/>
        <end position="1047"/>
    </location>
</feature>
<evidence type="ECO:0000256" key="6">
    <source>
        <dbReference type="ARBA" id="ARBA00022553"/>
    </source>
</evidence>
<feature type="domain" description="Ig-like" evidence="22">
    <location>
        <begin position="1482"/>
        <end position="1570"/>
    </location>
</feature>